<sequence length="744" mass="82042">MTQPMPPKRVERPARRKKQTRLVFDPVDSTAAAPTPSVTANNSAYSPAKVRYSLHGPSQQQSSLRSGGSPSKMAPLRSLGKAKGKGNRTAQEKLSWPTPVKSSQDVGSAPVMSFGSNSARDTDSDGSDSDIVPPSSRRTRHSSPPHSSSRLEPNGTANMARRIPTRFTESKISNMVADSSDGSALEEELVEAPTKKSLKGKQKQPLKTISISSDEEETDGTEGDDEAQLPVRRSTRSFIQGGNNYAAPISTPEASYKTAKPSSISKSRRQKSVTLSSDDDGDEIAAPSPQKATRMSANQRGKQVAKDVQSSDDEDEDEDDVVITSSVRRRAPQLLAHDEEDDSEDIISPLKRRRQPSAEEESDLDIERASPTKRQRRNIPDTPSRATRQAKPRRRTEKEKTMELLRRKRAGEKIDQLTESDSEPGEQGGIYDTDSSLQALSEFEDEPEAEAPATRRANKQSKSGAVGEDEDSWIVGDDEDNIGVPLGLNDIPLEFTHHAHKPLKEHFRDAVEWMIHNKINPAFARDDAVYKIAFQKLDDEVRGYANSKFVSSAWTESFNKAIWARPIFMEREIDSAGVEAKCGACNRSNHPPKFAVQFQGKAYSRATLEELDQGSDSSSDTDSNSDSDSTPSKCSVNSKGQSIPSEDTEWFVGRFCMANARTAHSLIHWRYALNEWVLGNLEGEGHLTPSALAARDKMKSKQRKKLANQITDTWTAAGTVKSLYGDFKLNLEAARNGKQERWGK</sequence>
<dbReference type="Pfam" id="PF13926">
    <property type="entry name" value="DUF4211"/>
    <property type="match status" value="1"/>
</dbReference>
<dbReference type="GO" id="GO:0005634">
    <property type="term" value="C:nucleus"/>
    <property type="evidence" value="ECO:0007669"/>
    <property type="project" value="TreeGrafter"/>
</dbReference>
<feature type="compositionally biased region" description="Basic and acidic residues" evidence="1">
    <location>
        <begin position="396"/>
        <end position="416"/>
    </location>
</feature>
<feature type="compositionally biased region" description="Polar residues" evidence="1">
    <location>
        <begin position="633"/>
        <end position="644"/>
    </location>
</feature>
<feature type="compositionally biased region" description="Low complexity" evidence="1">
    <location>
        <begin position="29"/>
        <end position="40"/>
    </location>
</feature>
<feature type="compositionally biased region" description="Low complexity" evidence="1">
    <location>
        <begin position="56"/>
        <end position="71"/>
    </location>
</feature>
<dbReference type="InterPro" id="IPR025451">
    <property type="entry name" value="DUF4211"/>
</dbReference>
<feature type="compositionally biased region" description="Polar residues" evidence="1">
    <location>
        <begin position="290"/>
        <end position="301"/>
    </location>
</feature>
<feature type="region of interest" description="Disordered" evidence="1">
    <location>
        <begin position="610"/>
        <end position="644"/>
    </location>
</feature>
<keyword evidence="4" id="KW-1185">Reference proteome</keyword>
<feature type="compositionally biased region" description="Low complexity" evidence="1">
    <location>
        <begin position="615"/>
        <end position="632"/>
    </location>
</feature>
<feature type="compositionally biased region" description="Acidic residues" evidence="1">
    <location>
        <begin position="310"/>
        <end position="321"/>
    </location>
</feature>
<gene>
    <name evidence="3" type="ORF">BP6252_00713</name>
</gene>
<feature type="compositionally biased region" description="Acidic residues" evidence="1">
    <location>
        <begin position="213"/>
        <end position="227"/>
    </location>
</feature>
<evidence type="ECO:0000259" key="2">
    <source>
        <dbReference type="Pfam" id="PF13926"/>
    </source>
</evidence>
<evidence type="ECO:0000256" key="1">
    <source>
        <dbReference type="SAM" id="MobiDB-lite"/>
    </source>
</evidence>
<dbReference type="STRING" id="1849047.A0A3D8SR83"/>
<feature type="compositionally biased region" description="Acidic residues" evidence="1">
    <location>
        <begin position="467"/>
        <end position="477"/>
    </location>
</feature>
<name>A0A3D8SR83_9HELO</name>
<feature type="compositionally biased region" description="Polar residues" evidence="1">
    <location>
        <begin position="170"/>
        <end position="182"/>
    </location>
</feature>
<feature type="domain" description="DUF4211" evidence="2">
    <location>
        <begin position="473"/>
        <end position="608"/>
    </location>
</feature>
<dbReference type="Proteomes" id="UP000256645">
    <property type="component" value="Unassembled WGS sequence"/>
</dbReference>
<comment type="caution">
    <text evidence="3">The sequence shown here is derived from an EMBL/GenBank/DDBJ whole genome shotgun (WGS) entry which is preliminary data.</text>
</comment>
<proteinExistence type="predicted"/>
<evidence type="ECO:0000313" key="3">
    <source>
        <dbReference type="EMBL" id="RDW88681.1"/>
    </source>
</evidence>
<dbReference type="OrthoDB" id="21499at2759"/>
<organism evidence="3 4">
    <name type="scientific">Coleophoma cylindrospora</name>
    <dbReference type="NCBI Taxonomy" id="1849047"/>
    <lineage>
        <taxon>Eukaryota</taxon>
        <taxon>Fungi</taxon>
        <taxon>Dikarya</taxon>
        <taxon>Ascomycota</taxon>
        <taxon>Pezizomycotina</taxon>
        <taxon>Leotiomycetes</taxon>
        <taxon>Helotiales</taxon>
        <taxon>Dermateaceae</taxon>
        <taxon>Coleophoma</taxon>
    </lineage>
</organism>
<dbReference type="EMBL" id="PDLM01000001">
    <property type="protein sequence ID" value="RDW88681.1"/>
    <property type="molecule type" value="Genomic_DNA"/>
</dbReference>
<reference evidence="3 4" key="1">
    <citation type="journal article" date="2018" name="IMA Fungus">
        <title>IMA Genome-F 9: Draft genome sequence of Annulohypoxylon stygium, Aspergillus mulundensis, Berkeleyomyces basicola (syn. Thielaviopsis basicola), Ceratocystis smalleyi, two Cercospora beticola strains, Coleophoma cylindrospora, Fusarium fracticaudum, Phialophora cf. hyalina, and Morchella septimelata.</title>
        <authorList>
            <person name="Wingfield B.D."/>
            <person name="Bills G.F."/>
            <person name="Dong Y."/>
            <person name="Huang W."/>
            <person name="Nel W.J."/>
            <person name="Swalarsk-Parry B.S."/>
            <person name="Vaghefi N."/>
            <person name="Wilken P.M."/>
            <person name="An Z."/>
            <person name="de Beer Z.W."/>
            <person name="De Vos L."/>
            <person name="Chen L."/>
            <person name="Duong T.A."/>
            <person name="Gao Y."/>
            <person name="Hammerbacher A."/>
            <person name="Kikkert J.R."/>
            <person name="Li Y."/>
            <person name="Li H."/>
            <person name="Li K."/>
            <person name="Li Q."/>
            <person name="Liu X."/>
            <person name="Ma X."/>
            <person name="Naidoo K."/>
            <person name="Pethybridge S.J."/>
            <person name="Sun J."/>
            <person name="Steenkamp E.T."/>
            <person name="van der Nest M.A."/>
            <person name="van Wyk S."/>
            <person name="Wingfield M.J."/>
            <person name="Xiong C."/>
            <person name="Yue Q."/>
            <person name="Zhang X."/>
        </authorList>
    </citation>
    <scope>NUCLEOTIDE SEQUENCE [LARGE SCALE GENOMIC DNA]</scope>
    <source>
        <strain evidence="3 4">BP6252</strain>
    </source>
</reference>
<evidence type="ECO:0000313" key="4">
    <source>
        <dbReference type="Proteomes" id="UP000256645"/>
    </source>
</evidence>
<dbReference type="PANTHER" id="PTHR14689">
    <property type="entry name" value="PHORBOL-ESTER_DAG-TYPE DOMAIN-CONTAINING PROTEIN"/>
    <property type="match status" value="1"/>
</dbReference>
<protein>
    <recommendedName>
        <fullName evidence="2">DUF4211 domain-containing protein</fullName>
    </recommendedName>
</protein>
<dbReference type="PANTHER" id="PTHR14689:SF0">
    <property type="entry name" value="COILED-COIL DOMAIN-CONTAINING PROTEIN 82"/>
    <property type="match status" value="1"/>
</dbReference>
<dbReference type="AlphaFoldDB" id="A0A3D8SR83"/>
<accession>A0A3D8SR83</accession>
<feature type="region of interest" description="Disordered" evidence="1">
    <location>
        <begin position="1"/>
        <end position="477"/>
    </location>
</feature>